<feature type="domain" description="2TM" evidence="2">
    <location>
        <begin position="9"/>
        <end position="82"/>
    </location>
</feature>
<accession>A0A9D8PJI1</accession>
<dbReference type="AlphaFoldDB" id="A0A9D8PJI1"/>
<reference evidence="3" key="2">
    <citation type="submission" date="2021-01" db="EMBL/GenBank/DDBJ databases">
        <authorList>
            <person name="Hahn C.R."/>
            <person name="Youssef N.H."/>
            <person name="Elshahed M."/>
        </authorList>
    </citation>
    <scope>NUCLEOTIDE SEQUENCE</scope>
    <source>
        <strain evidence="3">Zod_Metabat.24</strain>
    </source>
</reference>
<dbReference type="EMBL" id="JAFGIX010000012">
    <property type="protein sequence ID" value="MBN1572116.1"/>
    <property type="molecule type" value="Genomic_DNA"/>
</dbReference>
<keyword evidence="1" id="KW-0812">Transmembrane</keyword>
<evidence type="ECO:0000313" key="3">
    <source>
        <dbReference type="EMBL" id="MBN1572116.1"/>
    </source>
</evidence>
<protein>
    <submittedName>
        <fullName evidence="3">2TM domain-containing protein</fullName>
    </submittedName>
</protein>
<organism evidence="3 4">
    <name type="scientific">Candidatus Zymogenus saltonus</name>
    <dbReference type="NCBI Taxonomy" id="2844893"/>
    <lineage>
        <taxon>Bacteria</taxon>
        <taxon>Deltaproteobacteria</taxon>
        <taxon>Candidatus Zymogenia</taxon>
        <taxon>Candidatus Zymogeniales</taxon>
        <taxon>Candidatus Zymogenaceae</taxon>
        <taxon>Candidatus Zymogenus</taxon>
    </lineage>
</organism>
<dbReference type="Proteomes" id="UP000809273">
    <property type="component" value="Unassembled WGS sequence"/>
</dbReference>
<proteinExistence type="predicted"/>
<keyword evidence="1" id="KW-1133">Transmembrane helix</keyword>
<evidence type="ECO:0000256" key="1">
    <source>
        <dbReference type="SAM" id="Phobius"/>
    </source>
</evidence>
<sequence length="94" mass="11410">MKKDEAYIRAEKRVRAKIGFYYHLTSYLIVNLTLVFIWYFTGAGYQWFWWPMMGWGIGLLFHAANLFLSKSTFMDRMIQRELKREKERESRKGS</sequence>
<evidence type="ECO:0000313" key="4">
    <source>
        <dbReference type="Proteomes" id="UP000809273"/>
    </source>
</evidence>
<feature type="transmembrane region" description="Helical" evidence="1">
    <location>
        <begin position="20"/>
        <end position="41"/>
    </location>
</feature>
<reference evidence="3" key="1">
    <citation type="journal article" date="2021" name="Environ. Microbiol.">
        <title>Genomic characterization of three novel Desulfobacterota classes expand the metabolic and phylogenetic diversity of the phylum.</title>
        <authorList>
            <person name="Murphy C.L."/>
            <person name="Biggerstaff J."/>
            <person name="Eichhorn A."/>
            <person name="Ewing E."/>
            <person name="Shahan R."/>
            <person name="Soriano D."/>
            <person name="Stewart S."/>
            <person name="VanMol K."/>
            <person name="Walker R."/>
            <person name="Walters P."/>
            <person name="Elshahed M.S."/>
            <person name="Youssef N.H."/>
        </authorList>
    </citation>
    <scope>NUCLEOTIDE SEQUENCE</scope>
    <source>
        <strain evidence="3">Zod_Metabat.24</strain>
    </source>
</reference>
<evidence type="ECO:0000259" key="2">
    <source>
        <dbReference type="Pfam" id="PF13239"/>
    </source>
</evidence>
<comment type="caution">
    <text evidence="3">The sequence shown here is derived from an EMBL/GenBank/DDBJ whole genome shotgun (WGS) entry which is preliminary data.</text>
</comment>
<dbReference type="Pfam" id="PF13239">
    <property type="entry name" value="2TM"/>
    <property type="match status" value="1"/>
</dbReference>
<keyword evidence="1" id="KW-0472">Membrane</keyword>
<dbReference type="InterPro" id="IPR025698">
    <property type="entry name" value="2TM_dom"/>
</dbReference>
<name>A0A9D8PJI1_9DELT</name>
<feature type="transmembrane region" description="Helical" evidence="1">
    <location>
        <begin position="47"/>
        <end position="68"/>
    </location>
</feature>
<gene>
    <name evidence="3" type="ORF">JW984_02850</name>
</gene>